<dbReference type="EMBL" id="CP013099">
    <property type="protein sequence ID" value="ALP52207.1"/>
    <property type="molecule type" value="Genomic_DNA"/>
</dbReference>
<name>A0A0S2TAU2_9GAMM</name>
<reference evidence="1" key="1">
    <citation type="submission" date="2015-10" db="EMBL/GenBank/DDBJ databases">
        <title>Description of Candidatus Tenderia electrophaga gen. nov, sp. nov., an Uncultivated Electroautotroph from a Biocathode Enrichment.</title>
        <authorList>
            <person name="Eddie B.J."/>
            <person name="Malanoski A.P."/>
            <person name="Wang Z."/>
            <person name="Hall R.J."/>
            <person name="Oh S.D."/>
            <person name="Heiner C."/>
            <person name="Lin B."/>
            <person name="Strycharz-Glaven S.M."/>
        </authorList>
    </citation>
    <scope>NUCLEOTIDE SEQUENCE [LARGE SCALE GENOMIC DNA]</scope>
    <source>
        <strain evidence="1">NRL1</strain>
    </source>
</reference>
<sequence>MAYNARQVLLKVIHIQAFKVMVLAKKMIDFAVAYYAGDRKTGTITVVRRRNGEVHSKQLPNAPESGKEKARKPIFVGLAEEDRVITLDPDTKQIHVDERFVPDAFPAHLYSDPHSARDWFMNDGDKETGNDTLNCGERGSSVTVVENSGNVQARYLKTVCVGRGHHQCHFSYPSTEMPEVPYQAYVSNLKDGTISVIGNNADRPDSFLQLMATINLCEPEKEDFDVPQVPNNAFPHGLVYSKVSGKVYNLNNGYGTIAVIDPVSHQIEQRIPFKGFSNLFISPCGRYVIGRGADRKSDPDHVVAKMAVLDVSNHEVLDRIDLPDVYISKYFFNPEGDKLYLTTSSSGSEQQQANLKTDAVLVFDLSALPKLRLAAELRLGAPAGTLDFLAPSGTTELVFASTAADGAVTLIDPSAHEVLETLPMVEPQPHSRLWLLPG</sequence>
<evidence type="ECO:0000313" key="1">
    <source>
        <dbReference type="EMBL" id="ALP52207.1"/>
    </source>
</evidence>
<evidence type="ECO:0000313" key="2">
    <source>
        <dbReference type="Proteomes" id="UP000055136"/>
    </source>
</evidence>
<dbReference type="InterPro" id="IPR011048">
    <property type="entry name" value="Haem_d1_sf"/>
</dbReference>
<dbReference type="InterPro" id="IPR015943">
    <property type="entry name" value="WD40/YVTN_repeat-like_dom_sf"/>
</dbReference>
<dbReference type="AlphaFoldDB" id="A0A0S2TAU2"/>
<dbReference type="SUPFAM" id="SSF51004">
    <property type="entry name" value="C-terminal (heme d1) domain of cytochrome cd1-nitrite reductase"/>
    <property type="match status" value="1"/>
</dbReference>
<protein>
    <submittedName>
        <fullName evidence="1">Uncharacterized protein</fullName>
    </submittedName>
</protein>
<dbReference type="PANTHER" id="PTHR47197:SF3">
    <property type="entry name" value="DIHYDRO-HEME D1 DEHYDROGENASE"/>
    <property type="match status" value="1"/>
</dbReference>
<proteinExistence type="predicted"/>
<dbReference type="InterPro" id="IPR051200">
    <property type="entry name" value="Host-pathogen_enzymatic-act"/>
</dbReference>
<gene>
    <name evidence="1" type="ORF">Tel_03065</name>
</gene>
<accession>A0A0S2TAU2</accession>
<dbReference type="Proteomes" id="UP000055136">
    <property type="component" value="Chromosome"/>
</dbReference>
<dbReference type="KEGG" id="tee:Tel_03065"/>
<keyword evidence="2" id="KW-1185">Reference proteome</keyword>
<organism evidence="1 2">
    <name type="scientific">Candidatus Tenderia electrophaga</name>
    <dbReference type="NCBI Taxonomy" id="1748243"/>
    <lineage>
        <taxon>Bacteria</taxon>
        <taxon>Pseudomonadati</taxon>
        <taxon>Pseudomonadota</taxon>
        <taxon>Gammaproteobacteria</taxon>
        <taxon>Candidatus Tenderiales</taxon>
        <taxon>Candidatus Tenderiaceae</taxon>
        <taxon>Candidatus Tenderia</taxon>
    </lineage>
</organism>
<dbReference type="PANTHER" id="PTHR47197">
    <property type="entry name" value="PROTEIN NIRF"/>
    <property type="match status" value="1"/>
</dbReference>
<dbReference type="STRING" id="1748243.Tel_03065"/>
<dbReference type="Gene3D" id="2.130.10.10">
    <property type="entry name" value="YVTN repeat-like/Quinoprotein amine dehydrogenase"/>
    <property type="match status" value="1"/>
</dbReference>